<dbReference type="AlphaFoldDB" id="A0A1V0B9Y4"/>
<reference evidence="1 2" key="1">
    <citation type="submission" date="2017-03" db="EMBL/GenBank/DDBJ databases">
        <title>Complete genome sequence of the novel DNRA strain Pseudomonas sp. S-6-2 isolated from Chinese polluted river sediment. Journal of Biotechnology.</title>
        <authorList>
            <person name="Li J."/>
            <person name="Xiang F."/>
            <person name="Wang L."/>
            <person name="Xi L."/>
            <person name="Liu J."/>
        </authorList>
    </citation>
    <scope>NUCLEOTIDE SEQUENCE [LARGE SCALE GENOMIC DNA]</scope>
    <source>
        <strain evidence="1 2">S-6-2</strain>
    </source>
</reference>
<evidence type="ECO:0000313" key="1">
    <source>
        <dbReference type="EMBL" id="AQZ96727.1"/>
    </source>
</evidence>
<gene>
    <name evidence="1" type="ORF">BVH74_05590</name>
</gene>
<accession>A0A1V0B9Y4</accession>
<proteinExistence type="predicted"/>
<dbReference type="EMBL" id="CP020100">
    <property type="protein sequence ID" value="AQZ96727.1"/>
    <property type="molecule type" value="Genomic_DNA"/>
</dbReference>
<name>A0A1V0B9Y4_9GAMM</name>
<sequence>MALVGADALLWLYARRYQHDGSEFNRQAGTLSIARRWRKPFVAPFYEFDPVMQLVVTPHGGHDYVLWLHHRYTATKICLAGRLHSLGLDQVNLLAFWDTLQRYMDVSQPLPDLPVLEQSRHLDPVTAAFDAANQRPERYWRDIKPKVWGRKEGKLLREKLAAYPWQQQPCIVQGRIDPKLTIETYYRSQEAKGIQATPKGDDYDNVHRG</sequence>
<dbReference type="Proteomes" id="UP000243488">
    <property type="component" value="Chromosome"/>
</dbReference>
<dbReference type="RefSeq" id="WP_080051635.1">
    <property type="nucleotide sequence ID" value="NZ_CP020100.1"/>
</dbReference>
<evidence type="ECO:0000313" key="2">
    <source>
        <dbReference type="Proteomes" id="UP000243488"/>
    </source>
</evidence>
<keyword evidence="2" id="KW-1185">Reference proteome</keyword>
<protein>
    <submittedName>
        <fullName evidence="1">Uncharacterized protein</fullName>
    </submittedName>
</protein>
<organism evidence="1 2">
    <name type="scientific">Halopseudomonas phragmitis</name>
    <dbReference type="NCBI Taxonomy" id="1931241"/>
    <lineage>
        <taxon>Bacteria</taxon>
        <taxon>Pseudomonadati</taxon>
        <taxon>Pseudomonadota</taxon>
        <taxon>Gammaproteobacteria</taxon>
        <taxon>Pseudomonadales</taxon>
        <taxon>Pseudomonadaceae</taxon>
        <taxon>Halopseudomonas</taxon>
    </lineage>
</organism>
<dbReference type="KEGG" id="ppha:BVH74_05590"/>